<dbReference type="InterPro" id="IPR001119">
    <property type="entry name" value="SLH_dom"/>
</dbReference>
<dbReference type="InterPro" id="IPR014755">
    <property type="entry name" value="Cu-Rt/internalin_Ig-like"/>
</dbReference>
<feature type="chain" id="PRO_5020435507" description="SLH domain-containing protein" evidence="3">
    <location>
        <begin position="27"/>
        <end position="1127"/>
    </location>
</feature>
<evidence type="ECO:0000256" key="1">
    <source>
        <dbReference type="ARBA" id="ARBA00022729"/>
    </source>
</evidence>
<dbReference type="EMBL" id="SMAL01000010">
    <property type="protein sequence ID" value="TCT12941.1"/>
    <property type="molecule type" value="Genomic_DNA"/>
</dbReference>
<dbReference type="AlphaFoldDB" id="A0A4V2UZX5"/>
<keyword evidence="1 3" id="KW-0732">Signal</keyword>
<evidence type="ECO:0000256" key="2">
    <source>
        <dbReference type="ARBA" id="ARBA00022737"/>
    </source>
</evidence>
<feature type="domain" description="SLH" evidence="4">
    <location>
        <begin position="81"/>
        <end position="144"/>
    </location>
</feature>
<evidence type="ECO:0000256" key="3">
    <source>
        <dbReference type="SAM" id="SignalP"/>
    </source>
</evidence>
<evidence type="ECO:0000313" key="6">
    <source>
        <dbReference type="Proteomes" id="UP000294902"/>
    </source>
</evidence>
<organism evidence="5 6">
    <name type="scientific">Natranaerovirga pectinivora</name>
    <dbReference type="NCBI Taxonomy" id="682400"/>
    <lineage>
        <taxon>Bacteria</taxon>
        <taxon>Bacillati</taxon>
        <taxon>Bacillota</taxon>
        <taxon>Clostridia</taxon>
        <taxon>Lachnospirales</taxon>
        <taxon>Natranaerovirgaceae</taxon>
        <taxon>Natranaerovirga</taxon>
    </lineage>
</organism>
<evidence type="ECO:0000313" key="5">
    <source>
        <dbReference type="EMBL" id="TCT12941.1"/>
    </source>
</evidence>
<dbReference type="OrthoDB" id="2077808at2"/>
<sequence>MKNFKKVLALVLAMVMALSINVVAFAAETVQNADKAVTLNELGLFKGISSTEFVPDLESFSTREQAIIMLGRALGWEITAGAESSFEDVAPGEAQAYVAYAEANNIAKGTRTAHFGAKDIVTLREVATWVARQLGYGDGWDDNTVLIQSGIVSGNEIVSNGNKDLNRDGLVGAFYTTLTLENKNTGNTVIADLVEAGKVDAAKAEAAGLIVKEVPATALEVKSVNALSNTLVEVKLEEEVTQADVDAASFVIVKHNDTAVLEVVSETLQSDKKTVRLATASQEAYVAYNLTVAGATKAFVGLPVDNSKPTATAVVTDHQTVTVTFSKPVDVVTATNIANYSIDNNLVVLQAKLNNAGTVVTLTTSEQVVGTIYKITIENVTDLNGNKMDKMDTLFGGMAKDTSKPSATAVVTDNQTVTVTFSKKVDANTATNIANYKFDNNLVALKAELNDAGTVVTLTTSEQVVGTIYKITVEDVTDTLGNKMDKYETLFGGMAKDSSKPTATAVVTDNDKVTVNFSKRVDKALAENIANYSIDNGLVVLQAKLNSAGTQVVLTTSEQTVGTIYKITIQNVADAVGNVMEKYETLFGGMSKDTTPPSISTVVAAQNTLTITFSEKVSEATATNLLNYAFDGGLGYATKAELNDAGTVVTLTTANQTPGKIYNVTVYNVQDVNGNTINTTNNASKKSFVGVGTTSAASLKLQAVSIVNNNTIDLIFDRDLSNANRDDLAIAVSNLTTANQAGLEYTKVLQSNKQVVRVQFRNTASDNPAIFNAGVVYEATVTGPANLVTSNNANKKSFAGTNVANVAPQVSAVSPINSTAVKVYFSKPVKGISSGSFVIKQGNTTLSIASVSVNATQSVSEVTVNLSTALEQGKVYTLETVVGLTDAFGYIPVRITNSNGSTYLVNFGGTNVANVAPKLDVAVANDRHTITATFSEPVNNAATAAFTLTQGSTDLSANIIGREVSSDKTKVTLFLDAAALANGVEAGKVYTLTVDGTIVDLQNLAINADATSNDRKAVFGGTNVVNAKPEIAGVSINDANTVITVVFSEKVSGAIAMSSFDITGAGFTAGADTAVLSADGKTVTITLENALNEKEIASIKVSAAGAAIISDVTNQAPKTDAVQFGTK</sequence>
<gene>
    <name evidence="5" type="ORF">EDC18_11015</name>
</gene>
<protein>
    <recommendedName>
        <fullName evidence="4">SLH domain-containing protein</fullName>
    </recommendedName>
</protein>
<comment type="caution">
    <text evidence="5">The sequence shown here is derived from an EMBL/GenBank/DDBJ whole genome shotgun (WGS) entry which is preliminary data.</text>
</comment>
<dbReference type="Gene3D" id="2.60.40.1220">
    <property type="match status" value="8"/>
</dbReference>
<proteinExistence type="predicted"/>
<keyword evidence="6" id="KW-1185">Reference proteome</keyword>
<feature type="signal peptide" evidence="3">
    <location>
        <begin position="1"/>
        <end position="26"/>
    </location>
</feature>
<evidence type="ECO:0000259" key="4">
    <source>
        <dbReference type="PROSITE" id="PS51272"/>
    </source>
</evidence>
<name>A0A4V2UZX5_9FIRM</name>
<dbReference type="Proteomes" id="UP000294902">
    <property type="component" value="Unassembled WGS sequence"/>
</dbReference>
<accession>A0A4V2UZX5</accession>
<dbReference type="PROSITE" id="PS51272">
    <property type="entry name" value="SLH"/>
    <property type="match status" value="1"/>
</dbReference>
<reference evidence="5 6" key="1">
    <citation type="submission" date="2019-03" db="EMBL/GenBank/DDBJ databases">
        <title>Genomic Encyclopedia of Type Strains, Phase IV (KMG-IV): sequencing the most valuable type-strain genomes for metagenomic binning, comparative biology and taxonomic classification.</title>
        <authorList>
            <person name="Goeker M."/>
        </authorList>
    </citation>
    <scope>NUCLEOTIDE SEQUENCE [LARGE SCALE GENOMIC DNA]</scope>
    <source>
        <strain evidence="5 6">DSM 24629</strain>
    </source>
</reference>
<dbReference type="RefSeq" id="WP_132253508.1">
    <property type="nucleotide sequence ID" value="NZ_SMAL01000010.1"/>
</dbReference>
<keyword evidence="2" id="KW-0677">Repeat</keyword>